<dbReference type="SUPFAM" id="SSF54373">
    <property type="entry name" value="FAD-linked reductases, C-terminal domain"/>
    <property type="match status" value="1"/>
</dbReference>
<sequence length="683" mass="76232">MVIEAVEAGPLKVLIVGAGLGGLAAAIALRRQGHDVHVFEKSRFISELGAAINVPPNAYGVLLHLGVDPAKDGAVEMRYITEYDKSGVHMKVTDFATRNNGWQHSWLLAHRVDLHSQLKEAAGCHQGVGNPAKIHTSSMVINVDMESATITLEDGTTVSGDVVIGADGIHSRSRVGLTEERPFPSGKSAYRFLLKKKDVWQNPKLRNIVRTEGNLAFWFGTDRRIIMYPTRKGDVFNFVCIYPDQNPDPVSGAWDDLGHQVDLLKAFEGFDSRVLELLKMADPATLKVWRLMDMGKISCWTKGHFALLGDAAHPFLPHQGQGGAQAIEDAVCLGVLLPIGTKRYDVPARLQLYQEIRKERAEKVQSLTRLSGEDVRADSSNNLEKVMEHFVFNVAHDEHHNSVRCLRQWMHKRSPAQFWRMPVSFGPSPGPRQDFLGQRYDTRSVRYVTTTFKFKTSRTLLQNFFPTQSYRFRSVDTVAYASLSHTAYENLSWLGGRGYDFLSLGLHGVQYIKQDGTVLNGTFLPVVFENLADPILTGREELGWPKIFAEIDVKRTSNSFSMNANWRGASFATFELSGLYPVDDGPLEDEEGIFVHKYIPATGMKGVADADYSVYTPKALLQIGKCLRATKGAISFNSLDWEALPTMHHIVKRLEELPVIEFVEGVVVEGEGISDLQDTFRIE</sequence>
<evidence type="ECO:0000313" key="7">
    <source>
        <dbReference type="EMBL" id="KAJ5316182.1"/>
    </source>
</evidence>
<dbReference type="PANTHER" id="PTHR13789">
    <property type="entry name" value="MONOOXYGENASE"/>
    <property type="match status" value="1"/>
</dbReference>
<reference evidence="7" key="1">
    <citation type="submission" date="2022-12" db="EMBL/GenBank/DDBJ databases">
        <authorList>
            <person name="Petersen C."/>
        </authorList>
    </citation>
    <scope>NUCLEOTIDE SEQUENCE</scope>
    <source>
        <strain evidence="7">IBT 21472</strain>
    </source>
</reference>
<dbReference type="InterPro" id="IPR023375">
    <property type="entry name" value="ADC_dom_sf"/>
</dbReference>
<dbReference type="SUPFAM" id="SSF160104">
    <property type="entry name" value="Acetoacetate decarboxylase-like"/>
    <property type="match status" value="1"/>
</dbReference>
<keyword evidence="2" id="KW-0285">Flavoprotein</keyword>
<dbReference type="GO" id="GO:0004497">
    <property type="term" value="F:monooxygenase activity"/>
    <property type="evidence" value="ECO:0007669"/>
    <property type="project" value="UniProtKB-KW"/>
</dbReference>
<dbReference type="InterPro" id="IPR050493">
    <property type="entry name" value="FAD-dep_Monooxygenase_BioMet"/>
</dbReference>
<reference evidence="7" key="2">
    <citation type="journal article" date="2023" name="IMA Fungus">
        <title>Comparative genomic study of the Penicillium genus elucidates a diverse pangenome and 15 lateral gene transfer events.</title>
        <authorList>
            <person name="Petersen C."/>
            <person name="Sorensen T."/>
            <person name="Nielsen M.R."/>
            <person name="Sondergaard T.E."/>
            <person name="Sorensen J.L."/>
            <person name="Fitzpatrick D.A."/>
            <person name="Frisvad J.C."/>
            <person name="Nielsen K.L."/>
        </authorList>
    </citation>
    <scope>NUCLEOTIDE SEQUENCE</scope>
    <source>
        <strain evidence="7">IBT 21472</strain>
    </source>
</reference>
<dbReference type="GO" id="GO:0071949">
    <property type="term" value="F:FAD binding"/>
    <property type="evidence" value="ECO:0007669"/>
    <property type="project" value="InterPro"/>
</dbReference>
<dbReference type="InterPro" id="IPR010451">
    <property type="entry name" value="Acetoacetate_decarboxylase"/>
</dbReference>
<dbReference type="InterPro" id="IPR002938">
    <property type="entry name" value="FAD-bd"/>
</dbReference>
<dbReference type="Gene3D" id="3.50.50.60">
    <property type="entry name" value="FAD/NAD(P)-binding domain"/>
    <property type="match status" value="1"/>
</dbReference>
<dbReference type="PRINTS" id="PR00420">
    <property type="entry name" value="RNGMNOXGNASE"/>
</dbReference>
<keyword evidence="4" id="KW-0560">Oxidoreductase</keyword>
<dbReference type="Gene3D" id="2.40.400.10">
    <property type="entry name" value="Acetoacetate decarboxylase-like"/>
    <property type="match status" value="1"/>
</dbReference>
<dbReference type="AlphaFoldDB" id="A0A9W9PX94"/>
<evidence type="ECO:0000256" key="1">
    <source>
        <dbReference type="ARBA" id="ARBA00007992"/>
    </source>
</evidence>
<feature type="domain" description="FAD-binding" evidence="6">
    <location>
        <begin position="12"/>
        <end position="365"/>
    </location>
</feature>
<accession>A0A9W9PX94</accession>
<dbReference type="InterPro" id="IPR036188">
    <property type="entry name" value="FAD/NAD-bd_sf"/>
</dbReference>
<evidence type="ECO:0000259" key="6">
    <source>
        <dbReference type="Pfam" id="PF01494"/>
    </source>
</evidence>
<evidence type="ECO:0000313" key="8">
    <source>
        <dbReference type="Proteomes" id="UP001147746"/>
    </source>
</evidence>
<dbReference type="Proteomes" id="UP001147746">
    <property type="component" value="Unassembled WGS sequence"/>
</dbReference>
<keyword evidence="5" id="KW-0503">Monooxygenase</keyword>
<proteinExistence type="inferred from homology"/>
<evidence type="ECO:0000256" key="3">
    <source>
        <dbReference type="ARBA" id="ARBA00022827"/>
    </source>
</evidence>
<dbReference type="Pfam" id="PF01494">
    <property type="entry name" value="FAD_binding_3"/>
    <property type="match status" value="1"/>
</dbReference>
<comment type="similarity">
    <text evidence="1">Belongs to the paxM FAD-dependent monooxygenase family.</text>
</comment>
<name>A0A9W9PX94_9EURO</name>
<evidence type="ECO:0000256" key="2">
    <source>
        <dbReference type="ARBA" id="ARBA00022630"/>
    </source>
</evidence>
<keyword evidence="3" id="KW-0274">FAD</keyword>
<comment type="caution">
    <text evidence="7">The sequence shown here is derived from an EMBL/GenBank/DDBJ whole genome shotgun (WGS) entry which is preliminary data.</text>
</comment>
<dbReference type="PANTHER" id="PTHR13789:SF261">
    <property type="entry name" value="HYDROXYLASE, PUTATIVE (AFU_ORTHOLOGUE AFUA_7G00590)-RELATED"/>
    <property type="match status" value="1"/>
</dbReference>
<organism evidence="7 8">
    <name type="scientific">Penicillium atrosanguineum</name>
    <dbReference type="NCBI Taxonomy" id="1132637"/>
    <lineage>
        <taxon>Eukaryota</taxon>
        <taxon>Fungi</taxon>
        <taxon>Dikarya</taxon>
        <taxon>Ascomycota</taxon>
        <taxon>Pezizomycotina</taxon>
        <taxon>Eurotiomycetes</taxon>
        <taxon>Eurotiomycetidae</taxon>
        <taxon>Eurotiales</taxon>
        <taxon>Aspergillaceae</taxon>
        <taxon>Penicillium</taxon>
    </lineage>
</organism>
<evidence type="ECO:0000256" key="4">
    <source>
        <dbReference type="ARBA" id="ARBA00023002"/>
    </source>
</evidence>
<dbReference type="SUPFAM" id="SSF51905">
    <property type="entry name" value="FAD/NAD(P)-binding domain"/>
    <property type="match status" value="1"/>
</dbReference>
<protein>
    <recommendedName>
        <fullName evidence="6">FAD-binding domain-containing protein</fullName>
    </recommendedName>
</protein>
<dbReference type="GO" id="GO:0016829">
    <property type="term" value="F:lyase activity"/>
    <property type="evidence" value="ECO:0007669"/>
    <property type="project" value="InterPro"/>
</dbReference>
<keyword evidence="8" id="KW-1185">Reference proteome</keyword>
<dbReference type="Pfam" id="PF06314">
    <property type="entry name" value="ADC"/>
    <property type="match status" value="1"/>
</dbReference>
<evidence type="ECO:0000256" key="5">
    <source>
        <dbReference type="ARBA" id="ARBA00023033"/>
    </source>
</evidence>
<dbReference type="EMBL" id="JAPZBO010000005">
    <property type="protein sequence ID" value="KAJ5316182.1"/>
    <property type="molecule type" value="Genomic_DNA"/>
</dbReference>
<gene>
    <name evidence="7" type="ORF">N7476_006489</name>
</gene>